<protein>
    <submittedName>
        <fullName evidence="1">Uncharacterized protein</fullName>
    </submittedName>
</protein>
<name>A0A2S3H692_9POAL</name>
<dbReference type="EMBL" id="CM008048">
    <property type="protein sequence ID" value="PAN16081.1"/>
    <property type="molecule type" value="Genomic_DNA"/>
</dbReference>
<dbReference type="PROSITE" id="PS51257">
    <property type="entry name" value="PROKAR_LIPOPROTEIN"/>
    <property type="match status" value="1"/>
</dbReference>
<evidence type="ECO:0000313" key="1">
    <source>
        <dbReference type="EMBL" id="PAN16081.1"/>
    </source>
</evidence>
<dbReference type="Gramene" id="PAN16081">
    <property type="protein sequence ID" value="PAN16081"/>
    <property type="gene ID" value="PAHAL_3G031800"/>
</dbReference>
<organism evidence="1">
    <name type="scientific">Panicum hallii</name>
    <dbReference type="NCBI Taxonomy" id="206008"/>
    <lineage>
        <taxon>Eukaryota</taxon>
        <taxon>Viridiplantae</taxon>
        <taxon>Streptophyta</taxon>
        <taxon>Embryophyta</taxon>
        <taxon>Tracheophyta</taxon>
        <taxon>Spermatophyta</taxon>
        <taxon>Magnoliopsida</taxon>
        <taxon>Liliopsida</taxon>
        <taxon>Poales</taxon>
        <taxon>Poaceae</taxon>
        <taxon>PACMAD clade</taxon>
        <taxon>Panicoideae</taxon>
        <taxon>Panicodae</taxon>
        <taxon>Paniceae</taxon>
        <taxon>Panicinae</taxon>
        <taxon>Panicum</taxon>
        <taxon>Panicum sect. Panicum</taxon>
    </lineage>
</organism>
<dbReference type="Proteomes" id="UP000243499">
    <property type="component" value="Chromosome 3"/>
</dbReference>
<accession>A0A2S3H692</accession>
<proteinExistence type="predicted"/>
<reference evidence="1" key="1">
    <citation type="submission" date="2018-04" db="EMBL/GenBank/DDBJ databases">
        <title>WGS assembly of Panicum hallii.</title>
        <authorList>
            <person name="Lovell J."/>
            <person name="Jenkins J."/>
            <person name="Lowry D."/>
            <person name="Mamidi S."/>
            <person name="Sreedasyam A."/>
            <person name="Weng X."/>
            <person name="Barry K."/>
            <person name="Bonette J."/>
            <person name="Campitelli B."/>
            <person name="Daum C."/>
            <person name="Gordon S."/>
            <person name="Gould B."/>
            <person name="Lipzen A."/>
            <person name="Macqueen A."/>
            <person name="Palacio-Mejia J."/>
            <person name="Plott C."/>
            <person name="Shakirov E."/>
            <person name="Shu S."/>
            <person name="Yoshinaga Y."/>
            <person name="Zane M."/>
            <person name="Rokhsar D."/>
            <person name="Grimwood J."/>
            <person name="Schmutz J."/>
            <person name="Juenger T."/>
        </authorList>
    </citation>
    <scope>NUCLEOTIDE SEQUENCE [LARGE SCALE GENOMIC DNA]</scope>
    <source>
        <strain evidence="1">FIL2</strain>
    </source>
</reference>
<dbReference type="AlphaFoldDB" id="A0A2S3H692"/>
<gene>
    <name evidence="1" type="ORF">PAHAL_3G031800</name>
</gene>
<sequence>MRKAVAIISAGKWEVYDLPSHVALALLGCGLFPSCRWGYKFPNAKVNLALKWETRSRLDLRQRSLHLQFPTSSRIRPLTRIQDPVQHTLPDLIE</sequence>